<name>A0A7H8NCC2_9ACTN</name>
<accession>A0A7H8NCC2</accession>
<sequence>MSTQPIEPPGDDEPLIPMPPLTEQALRVAVRTLDLGASMRFEAEFHDAWQEAVQTDSTVPMHTFLHRWAVFVALRRYPERARRLDELEHAVAATGNVEDARRASARIGVLLDQAYREVAA</sequence>
<proteinExistence type="predicted"/>
<evidence type="ECO:0000313" key="1">
    <source>
        <dbReference type="EMBL" id="QKW52160.1"/>
    </source>
</evidence>
<dbReference type="EMBL" id="CP054929">
    <property type="protein sequence ID" value="QKW52160.1"/>
    <property type="molecule type" value="Genomic_DNA"/>
</dbReference>
<evidence type="ECO:0000313" key="2">
    <source>
        <dbReference type="Proteomes" id="UP000509303"/>
    </source>
</evidence>
<dbReference type="AlphaFoldDB" id="A0A7H8NCC2"/>
<reference evidence="1 2" key="1">
    <citation type="submission" date="2020-06" db="EMBL/GenBank/DDBJ databases">
        <title>Genome mining for natural products.</title>
        <authorList>
            <person name="Zhang B."/>
            <person name="Shi J."/>
            <person name="Ge H."/>
        </authorList>
    </citation>
    <scope>NUCLEOTIDE SEQUENCE [LARGE SCALE GENOMIC DNA]</scope>
    <source>
        <strain evidence="1 2">NA00687</strain>
    </source>
</reference>
<protein>
    <submittedName>
        <fullName evidence="1">Uncharacterized protein</fullName>
    </submittedName>
</protein>
<dbReference type="RefSeq" id="WP_176163866.1">
    <property type="nucleotide sequence ID" value="NZ_CP054929.1"/>
</dbReference>
<organism evidence="1 2">
    <name type="scientific">Streptomyces buecherae</name>
    <dbReference type="NCBI Taxonomy" id="2763006"/>
    <lineage>
        <taxon>Bacteria</taxon>
        <taxon>Bacillati</taxon>
        <taxon>Actinomycetota</taxon>
        <taxon>Actinomycetes</taxon>
        <taxon>Kitasatosporales</taxon>
        <taxon>Streptomycetaceae</taxon>
        <taxon>Streptomyces</taxon>
    </lineage>
</organism>
<dbReference type="Proteomes" id="UP000509303">
    <property type="component" value="Chromosome"/>
</dbReference>
<gene>
    <name evidence="1" type="ORF">HUT08_24425</name>
</gene>
<keyword evidence="2" id="KW-1185">Reference proteome</keyword>